<dbReference type="AlphaFoldDB" id="A0AAJ6PCJ4"/>
<dbReference type="KEGG" id="hbq:QI031_31260"/>
<evidence type="ECO:0000313" key="3">
    <source>
        <dbReference type="Proteomes" id="UP001223520"/>
    </source>
</evidence>
<keyword evidence="1" id="KW-0812">Transmembrane</keyword>
<geneLocation type="plasmid" evidence="2 3">
    <name>unnamed1</name>
</geneLocation>
<protein>
    <submittedName>
        <fullName evidence="2">Uncharacterized protein</fullName>
    </submittedName>
</protein>
<evidence type="ECO:0000313" key="2">
    <source>
        <dbReference type="EMBL" id="WGV29039.1"/>
    </source>
</evidence>
<evidence type="ECO:0000256" key="1">
    <source>
        <dbReference type="SAM" id="Phobius"/>
    </source>
</evidence>
<accession>A0AAJ6PCJ4</accession>
<keyword evidence="1" id="KW-0472">Membrane</keyword>
<feature type="transmembrane region" description="Helical" evidence="1">
    <location>
        <begin position="38"/>
        <end position="57"/>
    </location>
</feature>
<proteinExistence type="predicted"/>
<reference evidence="2 3" key="1">
    <citation type="journal article" date="2023" name="Limnol Oceanogr Lett">
        <title>Environmental adaptations by the intertidal Antarctic cyanobacterium Halotia branconii CENA392 as revealed using long-read genome sequencing.</title>
        <authorList>
            <person name="Dextro R.B."/>
            <person name="Delbaje E."/>
            <person name="Freitas P.N.N."/>
            <person name="Geraldes V."/>
            <person name="Pinto E."/>
            <person name="Long P.F."/>
            <person name="Fiore M.F."/>
        </authorList>
    </citation>
    <scope>NUCLEOTIDE SEQUENCE [LARGE SCALE GENOMIC DNA]</scope>
    <source>
        <strain evidence="2 3">CENA392</strain>
        <plasmid evidence="2 3">unnamed1</plasmid>
    </source>
</reference>
<name>A0AAJ6PCJ4_9CYAN</name>
<keyword evidence="3" id="KW-1185">Reference proteome</keyword>
<dbReference type="Proteomes" id="UP001223520">
    <property type="component" value="Plasmid unnamed1"/>
</dbReference>
<keyword evidence="2" id="KW-0614">Plasmid</keyword>
<keyword evidence="1" id="KW-1133">Transmembrane helix</keyword>
<sequence>MDFILVAQLLLFIGFAFIGSQFVKVIMKRYPIILFSDYHYWLLMFGFCSFVSLAFCITTGELYQLRYTVKDAIIASLFAYTRRV</sequence>
<organism evidence="2 3">
    <name type="scientific">Halotia branconii CENA392</name>
    <dbReference type="NCBI Taxonomy" id="1539056"/>
    <lineage>
        <taxon>Bacteria</taxon>
        <taxon>Bacillati</taxon>
        <taxon>Cyanobacteriota</taxon>
        <taxon>Cyanophyceae</taxon>
        <taxon>Nostocales</taxon>
        <taxon>Nodulariaceae</taxon>
        <taxon>Halotia</taxon>
    </lineage>
</organism>
<dbReference type="RefSeq" id="WP_281486238.1">
    <property type="nucleotide sequence ID" value="NZ_CP124544.1"/>
</dbReference>
<gene>
    <name evidence="2" type="ORF">QI031_31260</name>
</gene>
<dbReference type="EMBL" id="CP124544">
    <property type="protein sequence ID" value="WGV29039.1"/>
    <property type="molecule type" value="Genomic_DNA"/>
</dbReference>